<evidence type="ECO:0000256" key="2">
    <source>
        <dbReference type="ARBA" id="ARBA00023295"/>
    </source>
</evidence>
<dbReference type="Pfam" id="PF16923">
    <property type="entry name" value="Glyco_hydro_63N"/>
    <property type="match status" value="1"/>
</dbReference>
<comment type="function">
    <text evidence="3">Cleaves the distal alpha 1,2-linked glucose residue from the Glc(3)Man(9)GlcNAc(2) oligosaccharide precursor.</text>
</comment>
<dbReference type="PANTHER" id="PTHR10412">
    <property type="entry name" value="MANNOSYL-OLIGOSACCHARIDE GLUCOSIDASE"/>
    <property type="match status" value="1"/>
</dbReference>
<comment type="catalytic activity">
    <reaction evidence="3">
        <text>N(4)-(alpha-D-Glc-(1-&gt;2)-alpha-D-Glc-(1-&gt;3)-alpha-D-Glc-(1-&gt;3)-alpha-D-Man-(1-&gt;2)-alpha-D-Man-(1-&gt;2)-alpha-D-Man-(1-&gt;3)-[alpha-D-Man-(1-&gt;2)-alpha-D-Man-(1-&gt;3)-[alpha-D-Man-(1-&gt;2)-alpha-D-Man-(1-&gt;6)]-alpha-D-Man-(1-&gt;6)]-beta-D-Man-(1-&gt;4)-beta-D-GlcNAc-(1-&gt;4)-beta-D-GlcNAc)-L-asparaginyl-[protein] + H2O = N(4)-(alpha-D-Glc-(1-&gt;3)-alpha-D-Glc-(1-&gt;3)-alpha-D-Man-(1-&gt;2)-alpha-D-Man-(1-&gt;2)-alpha-D-Man-(1-&gt;3)-[alpha-D-Man-(1-&gt;2)-alpha-D-Man-(1-&gt;3)-[alpha-D-Man-(1-&gt;2)-alpha-D-Man-(1-&gt;6)]-alpha-D-Man-(1-&gt;6)]-beta-D-Man-(1-&gt;4)-beta-D-GlcNAc-(1-&gt;4)-beta-D-GlcNAc)-L-asparaginyl-[protein] + beta-D-glucose</text>
        <dbReference type="Rhea" id="RHEA:55988"/>
        <dbReference type="Rhea" id="RHEA-COMP:12806"/>
        <dbReference type="Rhea" id="RHEA-COMP:14355"/>
        <dbReference type="ChEBI" id="CHEBI:15377"/>
        <dbReference type="ChEBI" id="CHEBI:15903"/>
        <dbReference type="ChEBI" id="CHEBI:59082"/>
        <dbReference type="ChEBI" id="CHEBI:132537"/>
        <dbReference type="EC" id="3.2.1.106"/>
    </reaction>
</comment>
<dbReference type="InterPro" id="IPR004888">
    <property type="entry name" value="Glycoside_hydrolase_63"/>
</dbReference>
<keyword evidence="1 3" id="KW-0378">Hydrolase</keyword>
<feature type="non-terminal residue" evidence="5">
    <location>
        <position position="1"/>
    </location>
</feature>
<comment type="subcellular location">
    <subcellularLocation>
        <location evidence="3">Endoplasmic reticulum membrane</location>
        <topology evidence="3">Single-pass type II membrane protein</topology>
    </subcellularLocation>
</comment>
<proteinExistence type="inferred from homology"/>
<dbReference type="PANTHER" id="PTHR10412:SF11">
    <property type="entry name" value="MANNOSYL-OLIGOSACCHARIDE GLUCOSIDASE"/>
    <property type="match status" value="1"/>
</dbReference>
<sequence length="228" mass="24482">PRWRSRGGVSAGLMWLQQREAAGALRHTCEQGEGQPRYGWLQHDGDAFGAQEIRERGLLLRTEFLKRPGGEHGGDWSWRITALPDPGTSTDTVRARGAAPCGRLQDPAVRNGNRVAPGGPGANAAPCAPQDALLSLFFYVATDGQGTLQPHVEDGARLASVTGSTEELGSFNISFLKPTTETGAEPKYASYHYLDAASPGLHLLTELVRGSLSKRGLFAPPAGPRRRF</sequence>
<reference evidence="5 6" key="1">
    <citation type="submission" date="2019-09" db="EMBL/GenBank/DDBJ databases">
        <title>Bird 10,000 Genomes (B10K) Project - Family phase.</title>
        <authorList>
            <person name="Zhang G."/>
        </authorList>
    </citation>
    <scope>NUCLEOTIDE SEQUENCE [LARGE SCALE GENOMIC DNA]</scope>
    <source>
        <strain evidence="5">B10K-MSB-03</strain>
    </source>
</reference>
<accession>A0A7K7BHB0</accession>
<dbReference type="GO" id="GO:0005789">
    <property type="term" value="C:endoplasmic reticulum membrane"/>
    <property type="evidence" value="ECO:0007669"/>
    <property type="project" value="UniProtKB-SubCell"/>
</dbReference>
<dbReference type="EMBL" id="VZSH01000432">
    <property type="protein sequence ID" value="NWY07699.1"/>
    <property type="molecule type" value="Genomic_DNA"/>
</dbReference>
<name>A0A7K7BHB0_9AVES</name>
<evidence type="ECO:0000259" key="4">
    <source>
        <dbReference type="Pfam" id="PF16923"/>
    </source>
</evidence>
<evidence type="ECO:0000256" key="1">
    <source>
        <dbReference type="ARBA" id="ARBA00022801"/>
    </source>
</evidence>
<dbReference type="InterPro" id="IPR038518">
    <property type="entry name" value="Glyco_hydro_63N_sf"/>
</dbReference>
<dbReference type="Proteomes" id="UP000531938">
    <property type="component" value="Unassembled WGS sequence"/>
</dbReference>
<protein>
    <recommendedName>
        <fullName evidence="3">Mannosyl-oligosaccharide glucosidase</fullName>
        <ecNumber evidence="3">3.2.1.106</ecNumber>
    </recommendedName>
</protein>
<organism evidence="5 6">
    <name type="scientific">Nothoprocta ornata</name>
    <dbReference type="NCBI Taxonomy" id="83376"/>
    <lineage>
        <taxon>Eukaryota</taxon>
        <taxon>Metazoa</taxon>
        <taxon>Chordata</taxon>
        <taxon>Craniata</taxon>
        <taxon>Vertebrata</taxon>
        <taxon>Euteleostomi</taxon>
        <taxon>Archelosauria</taxon>
        <taxon>Archosauria</taxon>
        <taxon>Dinosauria</taxon>
        <taxon>Saurischia</taxon>
        <taxon>Theropoda</taxon>
        <taxon>Coelurosauria</taxon>
        <taxon>Aves</taxon>
        <taxon>Palaeognathae</taxon>
        <taxon>Tinamiformes</taxon>
        <taxon>Tinamidae</taxon>
        <taxon>Nothoprocta</taxon>
    </lineage>
</organism>
<gene>
    <name evidence="5" type="primary">Mogs</name>
    <name evidence="5" type="ORF">NOTORN_R14809</name>
</gene>
<dbReference type="EC" id="3.2.1.106" evidence="3"/>
<dbReference type="GO" id="GO:0004573">
    <property type="term" value="F:Glc3Man9GlcNAc2 oligosaccharide glucosidase activity"/>
    <property type="evidence" value="ECO:0007669"/>
    <property type="project" value="UniProtKB-UniRule"/>
</dbReference>
<keyword evidence="6" id="KW-1185">Reference proteome</keyword>
<evidence type="ECO:0000256" key="3">
    <source>
        <dbReference type="RuleBase" id="RU368089"/>
    </source>
</evidence>
<evidence type="ECO:0000313" key="5">
    <source>
        <dbReference type="EMBL" id="NWY07699.1"/>
    </source>
</evidence>
<dbReference type="AlphaFoldDB" id="A0A7K7BHB0"/>
<feature type="non-terminal residue" evidence="5">
    <location>
        <position position="228"/>
    </location>
</feature>
<comment type="caution">
    <text evidence="5">The sequence shown here is derived from an EMBL/GenBank/DDBJ whole genome shotgun (WGS) entry which is preliminary data.</text>
</comment>
<feature type="domain" description="Glycosyl hydrolase family 63 N-terminal" evidence="4">
    <location>
        <begin position="4"/>
        <end position="89"/>
    </location>
</feature>
<keyword evidence="2 3" id="KW-0326">Glycosidase</keyword>
<keyword evidence="3" id="KW-0256">Endoplasmic reticulum</keyword>
<dbReference type="Gene3D" id="2.70.98.110">
    <property type="entry name" value="Glycosyl hydrolase family 63, N-terminal domain"/>
    <property type="match status" value="1"/>
</dbReference>
<dbReference type="GO" id="GO:0006487">
    <property type="term" value="P:protein N-linked glycosylation"/>
    <property type="evidence" value="ECO:0007669"/>
    <property type="project" value="UniProtKB-UniRule"/>
</dbReference>
<comment type="similarity">
    <text evidence="3">Belongs to the glycosyl hydrolase 63 family.</text>
</comment>
<dbReference type="GO" id="GO:0009311">
    <property type="term" value="P:oligosaccharide metabolic process"/>
    <property type="evidence" value="ECO:0007669"/>
    <property type="project" value="UniProtKB-UniRule"/>
</dbReference>
<evidence type="ECO:0000313" key="6">
    <source>
        <dbReference type="Proteomes" id="UP000531938"/>
    </source>
</evidence>
<dbReference type="InterPro" id="IPR031631">
    <property type="entry name" value="Glyco_hydro_63N"/>
</dbReference>